<dbReference type="Proteomes" id="UP001153148">
    <property type="component" value="Unassembled WGS sequence"/>
</dbReference>
<reference evidence="1" key="1">
    <citation type="submission" date="2021-03" db="EMBL/GenBank/DDBJ databases">
        <authorList>
            <person name="Tran Van P."/>
        </authorList>
    </citation>
    <scope>NUCLEOTIDE SEQUENCE</scope>
</reference>
<sequence>MLPTAPAAPVTTYHLTRFGFTNLQETKVCCVPTKWVIN</sequence>
<proteinExistence type="predicted"/>
<evidence type="ECO:0000313" key="2">
    <source>
        <dbReference type="Proteomes" id="UP001153148"/>
    </source>
</evidence>
<gene>
    <name evidence="1" type="ORF">TPAB3V08_LOCUS8544</name>
</gene>
<protein>
    <submittedName>
        <fullName evidence="1">Uncharacterized protein</fullName>
    </submittedName>
</protein>
<accession>A0ABN7P0Y0</accession>
<organism evidence="1 2">
    <name type="scientific">Timema podura</name>
    <name type="common">Walking stick</name>
    <dbReference type="NCBI Taxonomy" id="61482"/>
    <lineage>
        <taxon>Eukaryota</taxon>
        <taxon>Metazoa</taxon>
        <taxon>Ecdysozoa</taxon>
        <taxon>Arthropoda</taxon>
        <taxon>Hexapoda</taxon>
        <taxon>Insecta</taxon>
        <taxon>Pterygota</taxon>
        <taxon>Neoptera</taxon>
        <taxon>Polyneoptera</taxon>
        <taxon>Phasmatodea</taxon>
        <taxon>Timematodea</taxon>
        <taxon>Timematoidea</taxon>
        <taxon>Timematidae</taxon>
        <taxon>Timema</taxon>
    </lineage>
</organism>
<name>A0ABN7P0Y0_TIMPD</name>
<dbReference type="EMBL" id="CAJPIN010016431">
    <property type="protein sequence ID" value="CAG2061590.1"/>
    <property type="molecule type" value="Genomic_DNA"/>
</dbReference>
<evidence type="ECO:0000313" key="1">
    <source>
        <dbReference type="EMBL" id="CAG2061590.1"/>
    </source>
</evidence>
<keyword evidence="2" id="KW-1185">Reference proteome</keyword>
<comment type="caution">
    <text evidence="1">The sequence shown here is derived from an EMBL/GenBank/DDBJ whole genome shotgun (WGS) entry which is preliminary data.</text>
</comment>